<organism evidence="1 2">
    <name type="scientific">Pelomonas aquatica</name>
    <dbReference type="NCBI Taxonomy" id="431058"/>
    <lineage>
        <taxon>Bacteria</taxon>
        <taxon>Pseudomonadati</taxon>
        <taxon>Pseudomonadota</taxon>
        <taxon>Betaproteobacteria</taxon>
        <taxon>Burkholderiales</taxon>
        <taxon>Sphaerotilaceae</taxon>
        <taxon>Roseateles</taxon>
    </lineage>
</organism>
<evidence type="ECO:0000313" key="1">
    <source>
        <dbReference type="EMBL" id="MDR7296602.1"/>
    </source>
</evidence>
<dbReference type="EMBL" id="JAVDXQ010000002">
    <property type="protein sequence ID" value="MDR7296602.1"/>
    <property type="molecule type" value="Genomic_DNA"/>
</dbReference>
<keyword evidence="2" id="KW-1185">Reference proteome</keyword>
<protein>
    <submittedName>
        <fullName evidence="1">Uncharacterized protein</fullName>
    </submittedName>
</protein>
<dbReference type="Proteomes" id="UP001180536">
    <property type="component" value="Unassembled WGS sequence"/>
</dbReference>
<comment type="caution">
    <text evidence="1">The sequence shown here is derived from an EMBL/GenBank/DDBJ whole genome shotgun (WGS) entry which is preliminary data.</text>
</comment>
<gene>
    <name evidence="1" type="ORF">J2X16_001941</name>
</gene>
<name>A0ABU1Z7K5_9BURK</name>
<sequence length="59" mass="6347">MANAPYPTFIWSSPQGKPLDMYRSTDAFKRTPQGLDVRLPEGLAGTPAVALKIRGSGLT</sequence>
<accession>A0ABU1Z7K5</accession>
<proteinExistence type="predicted"/>
<reference evidence="1 2" key="1">
    <citation type="submission" date="2023-07" db="EMBL/GenBank/DDBJ databases">
        <title>Sorghum-associated microbial communities from plants grown in Nebraska, USA.</title>
        <authorList>
            <person name="Schachtman D."/>
        </authorList>
    </citation>
    <scope>NUCLEOTIDE SEQUENCE [LARGE SCALE GENOMIC DNA]</scope>
    <source>
        <strain evidence="1 2">BE310</strain>
    </source>
</reference>
<evidence type="ECO:0000313" key="2">
    <source>
        <dbReference type="Proteomes" id="UP001180536"/>
    </source>
</evidence>
<dbReference type="RefSeq" id="WP_056877805.1">
    <property type="nucleotide sequence ID" value="NZ_JAVDXQ010000002.1"/>
</dbReference>